<gene>
    <name evidence="1" type="ORF">NA56DRAFT_561300</name>
</gene>
<evidence type="ECO:0000313" key="1">
    <source>
        <dbReference type="EMBL" id="PMD27591.1"/>
    </source>
</evidence>
<evidence type="ECO:0000313" key="2">
    <source>
        <dbReference type="Proteomes" id="UP000235672"/>
    </source>
</evidence>
<name>A0A2J6QMV2_9HELO</name>
<proteinExistence type="predicted"/>
<organism evidence="1 2">
    <name type="scientific">Hyaloscypha hepaticicola</name>
    <dbReference type="NCBI Taxonomy" id="2082293"/>
    <lineage>
        <taxon>Eukaryota</taxon>
        <taxon>Fungi</taxon>
        <taxon>Dikarya</taxon>
        <taxon>Ascomycota</taxon>
        <taxon>Pezizomycotina</taxon>
        <taxon>Leotiomycetes</taxon>
        <taxon>Helotiales</taxon>
        <taxon>Hyaloscyphaceae</taxon>
        <taxon>Hyaloscypha</taxon>
    </lineage>
</organism>
<protein>
    <submittedName>
        <fullName evidence="1">Uncharacterized protein</fullName>
    </submittedName>
</protein>
<dbReference type="EMBL" id="KZ613465">
    <property type="protein sequence ID" value="PMD27591.1"/>
    <property type="molecule type" value="Genomic_DNA"/>
</dbReference>
<dbReference type="OrthoDB" id="3511440at2759"/>
<accession>A0A2J6QMV2</accession>
<sequence>MIAIIQALVDFYTKMKCCKCGNYTTLDPKAPGSTSCSTCTHGECNNCDFS</sequence>
<keyword evidence="2" id="KW-1185">Reference proteome</keyword>
<dbReference type="AlphaFoldDB" id="A0A2J6QMV2"/>
<reference evidence="1 2" key="1">
    <citation type="submission" date="2016-05" db="EMBL/GenBank/DDBJ databases">
        <title>A degradative enzymes factory behind the ericoid mycorrhizal symbiosis.</title>
        <authorList>
            <consortium name="DOE Joint Genome Institute"/>
            <person name="Martino E."/>
            <person name="Morin E."/>
            <person name="Grelet G."/>
            <person name="Kuo A."/>
            <person name="Kohler A."/>
            <person name="Daghino S."/>
            <person name="Barry K."/>
            <person name="Choi C."/>
            <person name="Cichocki N."/>
            <person name="Clum A."/>
            <person name="Copeland A."/>
            <person name="Hainaut M."/>
            <person name="Haridas S."/>
            <person name="Labutti K."/>
            <person name="Lindquist E."/>
            <person name="Lipzen A."/>
            <person name="Khouja H.-R."/>
            <person name="Murat C."/>
            <person name="Ohm R."/>
            <person name="Olson A."/>
            <person name="Spatafora J."/>
            <person name="Veneault-Fourrey C."/>
            <person name="Henrissat B."/>
            <person name="Grigoriev I."/>
            <person name="Martin F."/>
            <person name="Perotto S."/>
        </authorList>
    </citation>
    <scope>NUCLEOTIDE SEQUENCE [LARGE SCALE GENOMIC DNA]</scope>
    <source>
        <strain evidence="1 2">UAMH 7357</strain>
    </source>
</reference>
<dbReference type="Proteomes" id="UP000235672">
    <property type="component" value="Unassembled WGS sequence"/>
</dbReference>